<dbReference type="Pfam" id="PF00008">
    <property type="entry name" value="EGF"/>
    <property type="match status" value="2"/>
</dbReference>
<dbReference type="CDD" id="cd00063">
    <property type="entry name" value="FN3"/>
    <property type="match status" value="3"/>
</dbReference>
<keyword evidence="3" id="KW-0677">Repeat</keyword>
<dbReference type="SUPFAM" id="SSF57196">
    <property type="entry name" value="EGF/Laminin"/>
    <property type="match status" value="5"/>
</dbReference>
<evidence type="ECO:0000256" key="6">
    <source>
        <dbReference type="SAM" id="Coils"/>
    </source>
</evidence>
<evidence type="ECO:0000256" key="2">
    <source>
        <dbReference type="ARBA" id="ARBA00022729"/>
    </source>
</evidence>
<keyword evidence="7" id="KW-0472">Membrane</keyword>
<feature type="disulfide bond" evidence="5">
    <location>
        <begin position="167"/>
        <end position="184"/>
    </location>
</feature>
<feature type="domain" description="EGF-like" evidence="9">
    <location>
        <begin position="159"/>
        <end position="196"/>
    </location>
</feature>
<dbReference type="SUPFAM" id="SSF49785">
    <property type="entry name" value="Galactose-binding domain-like"/>
    <property type="match status" value="1"/>
</dbReference>
<dbReference type="PROSITE" id="PS50853">
    <property type="entry name" value="FN3"/>
    <property type="match status" value="2"/>
</dbReference>
<evidence type="ECO:0000256" key="3">
    <source>
        <dbReference type="ARBA" id="ARBA00022737"/>
    </source>
</evidence>
<dbReference type="SMART" id="SM00181">
    <property type="entry name" value="EGF"/>
    <property type="match status" value="5"/>
</dbReference>
<keyword evidence="7" id="KW-1133">Transmembrane helix</keyword>
<dbReference type="GO" id="GO:0045197">
    <property type="term" value="P:establishment or maintenance of epithelial cell apical/basal polarity"/>
    <property type="evidence" value="ECO:0007669"/>
    <property type="project" value="TreeGrafter"/>
</dbReference>
<dbReference type="Pfam" id="PF00041">
    <property type="entry name" value="fn3"/>
    <property type="match status" value="2"/>
</dbReference>
<keyword evidence="12" id="KW-1185">Reference proteome</keyword>
<dbReference type="SUPFAM" id="SSF82895">
    <property type="entry name" value="TSP-1 type 1 repeat"/>
    <property type="match status" value="1"/>
</dbReference>
<feature type="disulfide bond" evidence="5">
    <location>
        <begin position="332"/>
        <end position="349"/>
    </location>
</feature>
<organism evidence="11 12">
    <name type="scientific">Pocillopora meandrina</name>
    <dbReference type="NCBI Taxonomy" id="46732"/>
    <lineage>
        <taxon>Eukaryota</taxon>
        <taxon>Metazoa</taxon>
        <taxon>Cnidaria</taxon>
        <taxon>Anthozoa</taxon>
        <taxon>Hexacorallia</taxon>
        <taxon>Scleractinia</taxon>
        <taxon>Astrocoeniina</taxon>
        <taxon>Pocilloporidae</taxon>
        <taxon>Pocillopora</taxon>
    </lineage>
</organism>
<dbReference type="SUPFAM" id="SSF49265">
    <property type="entry name" value="Fibronectin type III"/>
    <property type="match status" value="2"/>
</dbReference>
<dbReference type="InterPro" id="IPR000421">
    <property type="entry name" value="FA58C"/>
</dbReference>
<sequence length="1252" mass="139733">MFCLDFTCITGCNRSLRILSGEIKDWRITVRPFRYYRYKPSPVSLLLEATGGAGDTWKPYWFYRDLWFQVELHNGYTWVTGIATQGRLIAYALLYWDCRVRMQWYTERGQRHAKIFTGNRHKSFVRNKLKTPIRARFFRIYPLTWRGMIEMRMKLYGCKGVCLSMPCKNGGKCVPDYINENYTCVCPDGFYGDTCRLGDLCKLSKPCLHGGNCSAVRSWPYFKCTCPSNYTGFDCGFEIVDACFANPCLNNGTCTLNNNSLGFECSCPLGYIGFNCGFQAGNPCSNNSEPCKNGGNCTQESNILGYTCKCTSEYIGFNCGFMKDDPCFPNPCRNGGNCFREDGLKDFICNCTFGFIGKRCESEIVHGNWSQWTPWPNCNKPCNNGTRTRRRACDNPRPAFGGKRCEGLTFGSERCNQEKCPAENVKYQVKLRGETWEYSLAEVESTKHAELADRIKKAVKDFYHKRDENVKVDKLKFKKGSVICSFNVTYESIDSLQIVSFLEEIAGGLLGDIPVALDKIETSNVPQQAPVDLEAKSSKSTSIVIKWRQNHSFPTLGNMIVYKEANKKFKTNTMKSVPLSTSEAMVEDLKKFTNYTIRVFAFSSNGNGVPSDAVTVRTQEDVPSEPPSDIVVKSTSSSTIHVSWGPISQAFVHGILMGYEVSYAKDDDSSAWDNKTVDANAHETVLSDLEYFTPYKVVICARTSQGCGKNVSRNATTFGDVPSKPPQNVTTWNEVPFGHVNGLLMGYSIKYRRVKTAEKNVVHLEETAIAKSTDLWIVLNVQTYSVYIIEVAAFTQKGLGPYSEYIYGETCRCPKTLYTNYWSTPPYLKVNLKGNTLDGIFSHIVTDMIYTACGECPAYGFTEINLTSNGNGQRSGKESLVDVLGDIDEVPQISFPIYGNRYVTRFGGVHPYVNLVESPGLAFVAAKRTPGAAARNIVSAVFSCFPLVLLSACMAFLSGFIIWLLIGAIQNSTEHRIGTLKNARVNEEKNYKNLEEIRAALEDGEIEGALIDTYVAADHKSELFSDKIYVKQILDQPLGYGVVLSGAAVNVEQRCRDFINLHMSNIFHMITISTMTLDPTPPDEKVESSTDLFDGSSVMFRMALASLSGMLGLAIIAGITVDRLKASSSQLSLKKALVAEMRDFVRIFHSQMSTRISSEMDKCKQILRDIREERNISKQGGALLLNNVKTNPIYSDASEGCDSVVAQRPLVFKSAKSIEELNKHNTFVNRTAALNSSGENLSLESDSDNCTK</sequence>
<dbReference type="InterPro" id="IPR008979">
    <property type="entry name" value="Galactose-bd-like_sf"/>
</dbReference>
<dbReference type="PANTHER" id="PTHR24049:SF22">
    <property type="entry name" value="DROSOPHILA CRUMBS HOMOLOG"/>
    <property type="match status" value="1"/>
</dbReference>
<keyword evidence="2" id="KW-0732">Signal</keyword>
<feature type="domain" description="EGF-like" evidence="9">
    <location>
        <begin position="239"/>
        <end position="277"/>
    </location>
</feature>
<dbReference type="FunFam" id="2.20.100.10:FF:000002">
    <property type="entry name" value="Unc-5 netrin receptor C"/>
    <property type="match status" value="1"/>
</dbReference>
<dbReference type="PROSITE" id="PS50026">
    <property type="entry name" value="EGF_3"/>
    <property type="match status" value="5"/>
</dbReference>
<keyword evidence="4 5" id="KW-1015">Disulfide bond</keyword>
<dbReference type="Gene3D" id="2.60.40.10">
    <property type="entry name" value="Immunoglobulins"/>
    <property type="match status" value="3"/>
</dbReference>
<dbReference type="Gene3D" id="2.60.120.260">
    <property type="entry name" value="Galactose-binding domain-like"/>
    <property type="match status" value="1"/>
</dbReference>
<dbReference type="InterPro" id="IPR036116">
    <property type="entry name" value="FN3_sf"/>
</dbReference>
<dbReference type="EMBL" id="CALNXJ010000088">
    <property type="protein sequence ID" value="CAH3162903.1"/>
    <property type="molecule type" value="Genomic_DNA"/>
</dbReference>
<dbReference type="PROSITE" id="PS50092">
    <property type="entry name" value="TSP1"/>
    <property type="match status" value="1"/>
</dbReference>
<dbReference type="InterPro" id="IPR036383">
    <property type="entry name" value="TSP1_rpt_sf"/>
</dbReference>
<dbReference type="PROSITE" id="PS00022">
    <property type="entry name" value="EGF_1"/>
    <property type="match status" value="5"/>
</dbReference>
<dbReference type="SMART" id="SM00179">
    <property type="entry name" value="EGF_CA"/>
    <property type="match status" value="3"/>
</dbReference>
<reference evidence="11 12" key="1">
    <citation type="submission" date="2022-05" db="EMBL/GenBank/DDBJ databases">
        <authorList>
            <consortium name="Genoscope - CEA"/>
            <person name="William W."/>
        </authorList>
    </citation>
    <scope>NUCLEOTIDE SEQUENCE [LARGE SCALE GENOMIC DNA]</scope>
</reference>
<dbReference type="SMART" id="SM00209">
    <property type="entry name" value="TSP1"/>
    <property type="match status" value="1"/>
</dbReference>
<evidence type="ECO:0000256" key="4">
    <source>
        <dbReference type="ARBA" id="ARBA00023157"/>
    </source>
</evidence>
<feature type="domain" description="EGF-like" evidence="9">
    <location>
        <begin position="323"/>
        <end position="361"/>
    </location>
</feature>
<evidence type="ECO:0000259" key="10">
    <source>
        <dbReference type="PROSITE" id="PS50853"/>
    </source>
</evidence>
<dbReference type="InterPro" id="IPR003961">
    <property type="entry name" value="FN3_dom"/>
</dbReference>
<name>A0AAU9XYG4_9CNID</name>
<comment type="caution">
    <text evidence="5">Lacks conserved residue(s) required for the propagation of feature annotation.</text>
</comment>
<evidence type="ECO:0000256" key="7">
    <source>
        <dbReference type="SAM" id="Phobius"/>
    </source>
</evidence>
<dbReference type="CDD" id="cd00054">
    <property type="entry name" value="EGF_CA"/>
    <property type="match status" value="4"/>
</dbReference>
<dbReference type="Gene3D" id="2.10.25.10">
    <property type="entry name" value="Laminin"/>
    <property type="match status" value="5"/>
</dbReference>
<evidence type="ECO:0000259" key="8">
    <source>
        <dbReference type="PROSITE" id="PS50022"/>
    </source>
</evidence>
<dbReference type="AlphaFoldDB" id="A0AAU9XYG4"/>
<dbReference type="FunFam" id="2.60.40.10:FF:000028">
    <property type="entry name" value="Neuronal cell adhesion molecule"/>
    <property type="match status" value="1"/>
</dbReference>
<dbReference type="PANTHER" id="PTHR24049">
    <property type="entry name" value="CRUMBS FAMILY MEMBER"/>
    <property type="match status" value="1"/>
</dbReference>
<dbReference type="SMART" id="SM00060">
    <property type="entry name" value="FN3"/>
    <property type="match status" value="2"/>
</dbReference>
<feature type="disulfide bond" evidence="5">
    <location>
        <begin position="291"/>
        <end position="308"/>
    </location>
</feature>
<feature type="transmembrane region" description="Helical" evidence="7">
    <location>
        <begin position="1098"/>
        <end position="1121"/>
    </location>
</feature>
<dbReference type="GO" id="GO:0007157">
    <property type="term" value="P:heterophilic cell-cell adhesion via plasma membrane cell adhesion molecules"/>
    <property type="evidence" value="ECO:0007669"/>
    <property type="project" value="TreeGrafter"/>
</dbReference>
<keyword evidence="6" id="KW-0175">Coiled coil</keyword>
<dbReference type="InterPro" id="IPR013783">
    <property type="entry name" value="Ig-like_fold"/>
</dbReference>
<dbReference type="FunFam" id="2.10.25.10:FF:000118">
    <property type="entry name" value="protein delta homolog 2"/>
    <property type="match status" value="1"/>
</dbReference>
<feature type="domain" description="F5/8 type C" evidence="8">
    <location>
        <begin position="12"/>
        <end position="158"/>
    </location>
</feature>
<keyword evidence="1 5" id="KW-0245">EGF-like domain</keyword>
<comment type="caution">
    <text evidence="11">The sequence shown here is derived from an EMBL/GenBank/DDBJ whole genome shotgun (WGS) entry which is preliminary data.</text>
</comment>
<dbReference type="GO" id="GO:0005509">
    <property type="term" value="F:calcium ion binding"/>
    <property type="evidence" value="ECO:0007669"/>
    <property type="project" value="InterPro"/>
</dbReference>
<feature type="disulfide bond" evidence="5">
    <location>
        <begin position="186"/>
        <end position="195"/>
    </location>
</feature>
<feature type="disulfide bond" evidence="5">
    <location>
        <begin position="226"/>
        <end position="235"/>
    </location>
</feature>
<feature type="domain" description="Fibronectin type-III" evidence="10">
    <location>
        <begin position="529"/>
        <end position="621"/>
    </location>
</feature>
<feature type="transmembrane region" description="Helical" evidence="7">
    <location>
        <begin position="945"/>
        <end position="966"/>
    </location>
</feature>
<dbReference type="InterPro" id="IPR000884">
    <property type="entry name" value="TSP1_rpt"/>
</dbReference>
<dbReference type="GO" id="GO:0005886">
    <property type="term" value="C:plasma membrane"/>
    <property type="evidence" value="ECO:0007669"/>
    <property type="project" value="TreeGrafter"/>
</dbReference>
<keyword evidence="7" id="KW-0812">Transmembrane</keyword>
<feature type="disulfide bond" evidence="5">
    <location>
        <begin position="248"/>
        <end position="265"/>
    </location>
</feature>
<evidence type="ECO:0000256" key="1">
    <source>
        <dbReference type="ARBA" id="ARBA00022536"/>
    </source>
</evidence>
<dbReference type="InterPro" id="IPR001881">
    <property type="entry name" value="EGF-like_Ca-bd_dom"/>
</dbReference>
<dbReference type="GO" id="GO:0032991">
    <property type="term" value="C:protein-containing complex"/>
    <property type="evidence" value="ECO:0007669"/>
    <property type="project" value="TreeGrafter"/>
</dbReference>
<feature type="domain" description="Fibronectin type-III" evidence="10">
    <location>
        <begin position="626"/>
        <end position="726"/>
    </location>
</feature>
<feature type="disulfide bond" evidence="5">
    <location>
        <begin position="310"/>
        <end position="319"/>
    </location>
</feature>
<accession>A0AAU9XYG4</accession>
<dbReference type="Gene3D" id="2.20.100.10">
    <property type="entry name" value="Thrombospondin type-1 (TSP1) repeat"/>
    <property type="match status" value="1"/>
</dbReference>
<evidence type="ECO:0000259" key="9">
    <source>
        <dbReference type="PROSITE" id="PS50026"/>
    </source>
</evidence>
<dbReference type="SMART" id="SM00231">
    <property type="entry name" value="FA58C"/>
    <property type="match status" value="1"/>
</dbReference>
<gene>
    <name evidence="11" type="ORF">PMEA_00034414</name>
</gene>
<evidence type="ECO:0000313" key="12">
    <source>
        <dbReference type="Proteomes" id="UP001159428"/>
    </source>
</evidence>
<proteinExistence type="predicted"/>
<dbReference type="Proteomes" id="UP001159428">
    <property type="component" value="Unassembled WGS sequence"/>
</dbReference>
<dbReference type="Pfam" id="PF00090">
    <property type="entry name" value="TSP_1"/>
    <property type="match status" value="1"/>
</dbReference>
<feature type="transmembrane region" description="Helical" evidence="7">
    <location>
        <begin position="1058"/>
        <end position="1078"/>
    </location>
</feature>
<protein>
    <submittedName>
        <fullName evidence="11">Uncharacterized protein</fullName>
    </submittedName>
</protein>
<dbReference type="InterPro" id="IPR051022">
    <property type="entry name" value="Notch_Cell-Fate_Det"/>
</dbReference>
<dbReference type="InterPro" id="IPR000742">
    <property type="entry name" value="EGF"/>
</dbReference>
<feature type="coiled-coil region" evidence="6">
    <location>
        <begin position="977"/>
        <end position="1004"/>
    </location>
</feature>
<evidence type="ECO:0000313" key="11">
    <source>
        <dbReference type="EMBL" id="CAH3162903.1"/>
    </source>
</evidence>
<feature type="disulfide bond" evidence="5">
    <location>
        <begin position="207"/>
        <end position="224"/>
    </location>
</feature>
<feature type="disulfide bond" evidence="5">
    <location>
        <begin position="351"/>
        <end position="360"/>
    </location>
</feature>
<feature type="domain" description="EGF-like" evidence="9">
    <location>
        <begin position="197"/>
        <end position="236"/>
    </location>
</feature>
<dbReference type="PROSITE" id="PS01186">
    <property type="entry name" value="EGF_2"/>
    <property type="match status" value="3"/>
</dbReference>
<feature type="domain" description="EGF-like" evidence="9">
    <location>
        <begin position="280"/>
        <end position="320"/>
    </location>
</feature>
<evidence type="ECO:0000256" key="5">
    <source>
        <dbReference type="PROSITE-ProRule" id="PRU00076"/>
    </source>
</evidence>
<dbReference type="PROSITE" id="PS50022">
    <property type="entry name" value="FA58C_3"/>
    <property type="match status" value="1"/>
</dbReference>
<feature type="disulfide bond" evidence="5">
    <location>
        <begin position="267"/>
        <end position="276"/>
    </location>
</feature>